<accession>A0A6J5YWM9</accession>
<dbReference type="InterPro" id="IPR051534">
    <property type="entry name" value="CBASS_pafABC_assoc_protein"/>
</dbReference>
<sequence length="316" mass="35664">MSRKTERLVNLTIALLATKRYITKSEIFRTVDGYEGSEESKERMFERDKDDLRNLGIEIEVGTFDPLFEDETGYRIKPENYQFQLGEVDAREITLLSLAAEAWRGASMSSSALSALNKLHAIGIESDTELLLDLAPAIISQDTNLALAISAITSRTVLSFSYLNEELEKQSRALEPFAVTSRFGHWYIIGEDLDRKAIRLFRLDRVVGECKMQGKSGAFEIPSDFDVNDAFSHSTDLSSASLVLRDGRAINLRSRGVAMPDKATPVGWQCFQIDYSDRERFIEEILWYGNDVIVSEPLDLRNEIINRLKLGLATYG</sequence>
<dbReference type="PANTHER" id="PTHR34580">
    <property type="match status" value="1"/>
</dbReference>
<dbReference type="PROSITE" id="PS52050">
    <property type="entry name" value="WYL"/>
    <property type="match status" value="1"/>
</dbReference>
<organism evidence="3">
    <name type="scientific">freshwater metagenome</name>
    <dbReference type="NCBI Taxonomy" id="449393"/>
    <lineage>
        <taxon>unclassified sequences</taxon>
        <taxon>metagenomes</taxon>
        <taxon>ecological metagenomes</taxon>
    </lineage>
</organism>
<evidence type="ECO:0000259" key="2">
    <source>
        <dbReference type="Pfam" id="PF25583"/>
    </source>
</evidence>
<evidence type="ECO:0000313" key="3">
    <source>
        <dbReference type="EMBL" id="CAB4333478.1"/>
    </source>
</evidence>
<dbReference type="InterPro" id="IPR026881">
    <property type="entry name" value="WYL_dom"/>
</dbReference>
<name>A0A6J5YWM9_9ZZZZ</name>
<dbReference type="EMBL" id="CAESAF010000023">
    <property type="protein sequence ID" value="CAB4333478.1"/>
    <property type="molecule type" value="Genomic_DNA"/>
</dbReference>
<dbReference type="Pfam" id="PF13280">
    <property type="entry name" value="WYL"/>
    <property type="match status" value="1"/>
</dbReference>
<reference evidence="3" key="1">
    <citation type="submission" date="2020-05" db="EMBL/GenBank/DDBJ databases">
        <authorList>
            <person name="Chiriac C."/>
            <person name="Salcher M."/>
            <person name="Ghai R."/>
            <person name="Kavagutti S V."/>
        </authorList>
    </citation>
    <scope>NUCLEOTIDE SEQUENCE</scope>
</reference>
<gene>
    <name evidence="3" type="ORF">UFOPK3574_00379</name>
</gene>
<dbReference type="PANTHER" id="PTHR34580:SF3">
    <property type="entry name" value="PROTEIN PAFB"/>
    <property type="match status" value="1"/>
</dbReference>
<dbReference type="AlphaFoldDB" id="A0A6J5YWM9"/>
<proteinExistence type="predicted"/>
<dbReference type="InterPro" id="IPR057727">
    <property type="entry name" value="WCX_dom"/>
</dbReference>
<feature type="domain" description="WYL" evidence="1">
    <location>
        <begin position="145"/>
        <end position="206"/>
    </location>
</feature>
<protein>
    <submittedName>
        <fullName evidence="3">Unannotated protein</fullName>
    </submittedName>
</protein>
<evidence type="ECO:0000259" key="1">
    <source>
        <dbReference type="Pfam" id="PF13280"/>
    </source>
</evidence>
<feature type="domain" description="WCX" evidence="2">
    <location>
        <begin position="244"/>
        <end position="309"/>
    </location>
</feature>
<dbReference type="Pfam" id="PF25583">
    <property type="entry name" value="WCX"/>
    <property type="match status" value="1"/>
</dbReference>